<dbReference type="EnsemblPlants" id="AVESA.00010b.r2.6AG1026100.1">
    <property type="protein sequence ID" value="AVESA.00010b.r2.6AG1026100.1.CDS.1"/>
    <property type="gene ID" value="AVESA.00010b.r2.6AG1026100"/>
</dbReference>
<evidence type="ECO:0000313" key="1">
    <source>
        <dbReference type="EnsemblPlants" id="AVESA.00010b.r2.6AG1026100.1.CDS.1"/>
    </source>
</evidence>
<protein>
    <submittedName>
        <fullName evidence="1">Uncharacterized protein</fullName>
    </submittedName>
</protein>
<evidence type="ECO:0000313" key="2">
    <source>
        <dbReference type="Proteomes" id="UP001732700"/>
    </source>
</evidence>
<name>A0ACD5YRE2_AVESA</name>
<reference evidence="1" key="2">
    <citation type="submission" date="2025-09" db="UniProtKB">
        <authorList>
            <consortium name="EnsemblPlants"/>
        </authorList>
    </citation>
    <scope>IDENTIFICATION</scope>
</reference>
<sequence>MGTPETKEAPAPTVQTPPAPSPEKASKPTTLLDVYEVEWITRELERLLLRDSGADARARHHRRKTAKVKAVSPVRSREPQSQARKGGFLSGLLGKHAASICGGEDAGAVASGRRRRRGRAGLREVDKV</sequence>
<keyword evidence="2" id="KW-1185">Reference proteome</keyword>
<accession>A0ACD5YRE2</accession>
<dbReference type="Proteomes" id="UP001732700">
    <property type="component" value="Chromosome 6A"/>
</dbReference>
<organism evidence="1 2">
    <name type="scientific">Avena sativa</name>
    <name type="common">Oat</name>
    <dbReference type="NCBI Taxonomy" id="4498"/>
    <lineage>
        <taxon>Eukaryota</taxon>
        <taxon>Viridiplantae</taxon>
        <taxon>Streptophyta</taxon>
        <taxon>Embryophyta</taxon>
        <taxon>Tracheophyta</taxon>
        <taxon>Spermatophyta</taxon>
        <taxon>Magnoliopsida</taxon>
        <taxon>Liliopsida</taxon>
        <taxon>Poales</taxon>
        <taxon>Poaceae</taxon>
        <taxon>BOP clade</taxon>
        <taxon>Pooideae</taxon>
        <taxon>Poodae</taxon>
        <taxon>Poeae</taxon>
        <taxon>Poeae Chloroplast Group 1 (Aveneae type)</taxon>
        <taxon>Aveninae</taxon>
        <taxon>Avena</taxon>
    </lineage>
</organism>
<reference evidence="1" key="1">
    <citation type="submission" date="2021-05" db="EMBL/GenBank/DDBJ databases">
        <authorList>
            <person name="Scholz U."/>
            <person name="Mascher M."/>
            <person name="Fiebig A."/>
        </authorList>
    </citation>
    <scope>NUCLEOTIDE SEQUENCE [LARGE SCALE GENOMIC DNA]</scope>
</reference>
<proteinExistence type="predicted"/>